<evidence type="ECO:0000256" key="2">
    <source>
        <dbReference type="ARBA" id="ARBA00022598"/>
    </source>
</evidence>
<dbReference type="GO" id="GO:0047475">
    <property type="term" value="F:phenylacetate-CoA ligase activity"/>
    <property type="evidence" value="ECO:0007669"/>
    <property type="project" value="UniProtKB-EC"/>
</dbReference>
<dbReference type="GO" id="GO:0000166">
    <property type="term" value="F:nucleotide binding"/>
    <property type="evidence" value="ECO:0007669"/>
    <property type="project" value="UniProtKB-KW"/>
</dbReference>
<dbReference type="InterPro" id="IPR051414">
    <property type="entry name" value="Adenylate-forming_Reductase"/>
</dbReference>
<comment type="similarity">
    <text evidence="5 9">Belongs to the phenylacetyl-CoA ligase family.</text>
</comment>
<reference evidence="12" key="2">
    <citation type="submission" date="2022-04" db="EMBL/GenBank/DDBJ databases">
        <title>Genomic draft of R. solanacearum strain IPO1609, a phylotype IIB1/biovar 2/race 3 strain isolated from potato in Europe.</title>
        <authorList>
            <person name="Boucher C."/>
            <person name="Carrere S."/>
            <person name="Dossat C."/>
            <person name="Elbaz M."/>
            <person name="Genin S."/>
            <person name="Gouzy J."/>
            <person name="Prior P."/>
            <person name="Segurens B."/>
            <person name="Wincker P."/>
        </authorList>
    </citation>
    <scope>NUCLEOTIDE SEQUENCE</scope>
    <source>
        <strain evidence="12">IPO1609</strain>
    </source>
</reference>
<evidence type="ECO:0000256" key="6">
    <source>
        <dbReference type="ARBA" id="ARBA00066629"/>
    </source>
</evidence>
<dbReference type="NCBIfam" id="TIGR02155">
    <property type="entry name" value="PA_CoA_ligase"/>
    <property type="match status" value="1"/>
</dbReference>
<feature type="domain" description="AMP-dependent ligase C-terminal" evidence="11">
    <location>
        <begin position="345"/>
        <end position="438"/>
    </location>
</feature>
<keyword evidence="13" id="KW-1185">Reference proteome</keyword>
<dbReference type="FunFam" id="3.40.50.12780:FF:000016">
    <property type="entry name" value="Phenylacetate-coenzyme A ligase"/>
    <property type="match status" value="1"/>
</dbReference>
<dbReference type="Pfam" id="PF14535">
    <property type="entry name" value="AMP-binding_C_2"/>
    <property type="match status" value="1"/>
</dbReference>
<gene>
    <name evidence="12" type="primary">paaK</name>
    <name evidence="12" type="ORF">RSIPO_02642</name>
</gene>
<dbReference type="InterPro" id="IPR028154">
    <property type="entry name" value="AMP-dep_Lig_C"/>
</dbReference>
<comment type="pathway">
    <text evidence="4 9">Aromatic compound metabolism; phenylacetate degradation.</text>
</comment>
<evidence type="ECO:0000313" key="13">
    <source>
        <dbReference type="Proteomes" id="UP000053470"/>
    </source>
</evidence>
<evidence type="ECO:0000259" key="10">
    <source>
        <dbReference type="Pfam" id="PF00501"/>
    </source>
</evidence>
<dbReference type="CDD" id="cd05913">
    <property type="entry name" value="PaaK"/>
    <property type="match status" value="1"/>
</dbReference>
<dbReference type="PIRSF" id="PIRSF006444">
    <property type="entry name" value="PaaK"/>
    <property type="match status" value="1"/>
</dbReference>
<dbReference type="AlphaFoldDB" id="A0ABF7RFZ0"/>
<evidence type="ECO:0000256" key="4">
    <source>
        <dbReference type="ARBA" id="ARBA00060591"/>
    </source>
</evidence>
<evidence type="ECO:0000256" key="7">
    <source>
        <dbReference type="ARBA" id="ARBA00068695"/>
    </source>
</evidence>
<dbReference type="Gene3D" id="3.40.50.12780">
    <property type="entry name" value="N-terminal domain of ligase-like"/>
    <property type="match status" value="1"/>
</dbReference>
<evidence type="ECO:0000256" key="8">
    <source>
        <dbReference type="ARBA" id="ARBA00075111"/>
    </source>
</evidence>
<evidence type="ECO:0000313" key="12">
    <source>
        <dbReference type="EMBL" id="CEJ20452.1"/>
    </source>
</evidence>
<accession>A0ABF7RFZ0</accession>
<dbReference type="InterPro" id="IPR000873">
    <property type="entry name" value="AMP-dep_synth/lig_dom"/>
</dbReference>
<dbReference type="EC" id="6.2.1.30" evidence="6 9"/>
<keyword evidence="3 9" id="KW-0547">Nucleotide-binding</keyword>
<dbReference type="SUPFAM" id="SSF56801">
    <property type="entry name" value="Acetyl-CoA synthetase-like"/>
    <property type="match status" value="1"/>
</dbReference>
<evidence type="ECO:0000256" key="5">
    <source>
        <dbReference type="ARBA" id="ARBA00061566"/>
    </source>
</evidence>
<dbReference type="Pfam" id="PF00501">
    <property type="entry name" value="AMP-binding"/>
    <property type="match status" value="1"/>
</dbReference>
<dbReference type="InterPro" id="IPR045851">
    <property type="entry name" value="AMP-bd_C_sf"/>
</dbReference>
<evidence type="ECO:0000256" key="3">
    <source>
        <dbReference type="ARBA" id="ARBA00022741"/>
    </source>
</evidence>
<dbReference type="GO" id="GO:0010124">
    <property type="term" value="P:phenylacetate catabolic process"/>
    <property type="evidence" value="ECO:0007669"/>
    <property type="project" value="UniProtKB-UniRule"/>
</dbReference>
<keyword evidence="2 9" id="KW-0436">Ligase</keyword>
<organism evidence="12 13">
    <name type="scientific">Ralstonia solanacearum IPO1609</name>
    <dbReference type="NCBI Taxonomy" id="564066"/>
    <lineage>
        <taxon>Bacteria</taxon>
        <taxon>Pseudomonadati</taxon>
        <taxon>Pseudomonadota</taxon>
        <taxon>Betaproteobacteria</taxon>
        <taxon>Burkholderiales</taxon>
        <taxon>Burkholderiaceae</taxon>
        <taxon>Ralstonia</taxon>
        <taxon>Ralstonia solanacearum species complex</taxon>
    </lineage>
</organism>
<protein>
    <recommendedName>
        <fullName evidence="7 9">Phenylacetate-coenzyme A ligase</fullName>
        <ecNumber evidence="6 9">6.2.1.30</ecNumber>
    </recommendedName>
    <alternativeName>
        <fullName evidence="8 9">Phenylacetyl-CoA ligase</fullName>
    </alternativeName>
</protein>
<evidence type="ECO:0000259" key="11">
    <source>
        <dbReference type="Pfam" id="PF14535"/>
    </source>
</evidence>
<comment type="function">
    <text evidence="9">Catalyzes the activation of phenylacetic acid (PA) to phenylacetyl-CoA (PA-CoA).</text>
</comment>
<dbReference type="InterPro" id="IPR042099">
    <property type="entry name" value="ANL_N_sf"/>
</dbReference>
<dbReference type="EMBL" id="LN651282">
    <property type="protein sequence ID" value="CEJ20452.1"/>
    <property type="molecule type" value="Genomic_DNA"/>
</dbReference>
<name>A0ABF7RFZ0_RALSL</name>
<reference evidence="12" key="1">
    <citation type="submission" date="2014-11" db="EMBL/GenBank/DDBJ databases">
        <authorList>
            <person name="Genoscope - CEA"/>
        </authorList>
    </citation>
    <scope>NUCLEOTIDE SEQUENCE</scope>
    <source>
        <strain evidence="12">IPO1609</strain>
    </source>
</reference>
<comment type="catalytic activity">
    <reaction evidence="9">
        <text>2-phenylacetate + ATP + CoA = phenylacetyl-CoA + AMP + diphosphate</text>
        <dbReference type="Rhea" id="RHEA:20956"/>
        <dbReference type="ChEBI" id="CHEBI:18401"/>
        <dbReference type="ChEBI" id="CHEBI:30616"/>
        <dbReference type="ChEBI" id="CHEBI:33019"/>
        <dbReference type="ChEBI" id="CHEBI:57287"/>
        <dbReference type="ChEBI" id="CHEBI:57390"/>
        <dbReference type="ChEBI" id="CHEBI:456215"/>
        <dbReference type="EC" id="6.2.1.30"/>
    </reaction>
</comment>
<evidence type="ECO:0000256" key="1">
    <source>
        <dbReference type="ARBA" id="ARBA00011245"/>
    </source>
</evidence>
<evidence type="ECO:0000256" key="9">
    <source>
        <dbReference type="PIRNR" id="PIRNR006444"/>
    </source>
</evidence>
<proteinExistence type="inferred from homology"/>
<comment type="subunit">
    <text evidence="1">Monomer.</text>
</comment>
<dbReference type="InterPro" id="IPR011880">
    <property type="entry name" value="PA_CoA_ligase"/>
</dbReference>
<dbReference type="Gene3D" id="3.30.300.30">
    <property type="match status" value="1"/>
</dbReference>
<feature type="domain" description="AMP-dependent synthetase/ligase" evidence="10">
    <location>
        <begin position="90"/>
        <end position="297"/>
    </location>
</feature>
<dbReference type="PANTHER" id="PTHR43439">
    <property type="entry name" value="PHENYLACETATE-COENZYME A LIGASE"/>
    <property type="match status" value="1"/>
</dbReference>
<dbReference type="PANTHER" id="PTHR43439:SF1">
    <property type="entry name" value="PHENYLACETATE-COENZYME A LIGASE"/>
    <property type="match status" value="1"/>
</dbReference>
<dbReference type="InterPro" id="IPR049623">
    <property type="entry name" value="PA_CoA_lig_proteobact_actino"/>
</dbReference>
<sequence>MPKETRMRPRSTDLPLDPIETASRDAVQALQLERLRHSLVHAYANVPAYRAKFDAADVHPSDLRSLDDLAKFPFTTKADLRDNYPFGMFAVPQERIARIHASSGTTGKPTVVGYTLTDIDTWAGLVARSIRAAGARRGDKVHVSYGYGLFTGGLGAHYGAERAGLTVIPFGGGQTERQVQLIQDFRPQIIMVTPSYMLAIADEFARQGLDPAASSLQIGILGAEPWTPEMRTAIEARMGLSAVDIYGLSEVMGPGVASECAETKDGPTLWEDHFYPEIIDPTTGAVLPDGAFGELVFTSLTKEAMPVVRYRTRDLTRLLPGTARPAFRRMEKITGRCDDMMIVRGVNVFPSQIEELILKHAALAPHYQCVLAKEGPLDTLTVRVEAALGIPAEAADAARGQLAHDIKAMIGVTAAIELLAAGGIERSVGKARRVVDLRRGQA</sequence>
<dbReference type="Proteomes" id="UP000053470">
    <property type="component" value="Unassembled WGS sequence"/>
</dbReference>